<evidence type="ECO:0000313" key="1">
    <source>
        <dbReference type="EMBL" id="KAJ0031374.1"/>
    </source>
</evidence>
<sequence length="52" mass="5838">MINAILIAHQNMKMAKVLALAPQVHANAFMIVALHHHQNTIKFAIWLLVLVV</sequence>
<name>A0ACC0Y8R4_9ROSI</name>
<protein>
    <submittedName>
        <fullName evidence="1">Uncharacterized protein</fullName>
    </submittedName>
</protein>
<proteinExistence type="predicted"/>
<keyword evidence="2" id="KW-1185">Reference proteome</keyword>
<organism evidence="1 2">
    <name type="scientific">Pistacia integerrima</name>
    <dbReference type="NCBI Taxonomy" id="434235"/>
    <lineage>
        <taxon>Eukaryota</taxon>
        <taxon>Viridiplantae</taxon>
        <taxon>Streptophyta</taxon>
        <taxon>Embryophyta</taxon>
        <taxon>Tracheophyta</taxon>
        <taxon>Spermatophyta</taxon>
        <taxon>Magnoliopsida</taxon>
        <taxon>eudicotyledons</taxon>
        <taxon>Gunneridae</taxon>
        <taxon>Pentapetalae</taxon>
        <taxon>rosids</taxon>
        <taxon>malvids</taxon>
        <taxon>Sapindales</taxon>
        <taxon>Anacardiaceae</taxon>
        <taxon>Pistacia</taxon>
    </lineage>
</organism>
<accession>A0ACC0Y8R4</accession>
<dbReference type="Proteomes" id="UP001163603">
    <property type="component" value="Chromosome 8"/>
</dbReference>
<gene>
    <name evidence="1" type="ORF">Pint_14065</name>
</gene>
<reference evidence="2" key="1">
    <citation type="journal article" date="2023" name="G3 (Bethesda)">
        <title>Genome assembly and association tests identify interacting loci associated with vigor, precocity, and sex in interspecific pistachio rootstocks.</title>
        <authorList>
            <person name="Palmer W."/>
            <person name="Jacygrad E."/>
            <person name="Sagayaradj S."/>
            <person name="Cavanaugh K."/>
            <person name="Han R."/>
            <person name="Bertier L."/>
            <person name="Beede B."/>
            <person name="Kafkas S."/>
            <person name="Golino D."/>
            <person name="Preece J."/>
            <person name="Michelmore R."/>
        </authorList>
    </citation>
    <scope>NUCLEOTIDE SEQUENCE [LARGE SCALE GENOMIC DNA]</scope>
</reference>
<evidence type="ECO:0000313" key="2">
    <source>
        <dbReference type="Proteomes" id="UP001163603"/>
    </source>
</evidence>
<dbReference type="EMBL" id="CM047743">
    <property type="protein sequence ID" value="KAJ0031374.1"/>
    <property type="molecule type" value="Genomic_DNA"/>
</dbReference>
<comment type="caution">
    <text evidence="1">The sequence shown here is derived from an EMBL/GenBank/DDBJ whole genome shotgun (WGS) entry which is preliminary data.</text>
</comment>